<accession>A0A3E0U328</accession>
<organism evidence="1 2">
    <name type="scientific">Thalassotalea euphylliae</name>
    <dbReference type="NCBI Taxonomy" id="1655234"/>
    <lineage>
        <taxon>Bacteria</taxon>
        <taxon>Pseudomonadati</taxon>
        <taxon>Pseudomonadota</taxon>
        <taxon>Gammaproteobacteria</taxon>
        <taxon>Alteromonadales</taxon>
        <taxon>Colwelliaceae</taxon>
        <taxon>Thalassotalea</taxon>
    </lineage>
</organism>
<dbReference type="AlphaFoldDB" id="A0A3E0U328"/>
<dbReference type="InterPro" id="IPR029058">
    <property type="entry name" value="AB_hydrolase_fold"/>
</dbReference>
<dbReference type="SUPFAM" id="SSF53474">
    <property type="entry name" value="alpha/beta-Hydrolases"/>
    <property type="match status" value="1"/>
</dbReference>
<dbReference type="Proteomes" id="UP000256899">
    <property type="component" value="Unassembled WGS sequence"/>
</dbReference>
<evidence type="ECO:0000313" key="1">
    <source>
        <dbReference type="EMBL" id="REL31124.1"/>
    </source>
</evidence>
<comment type="caution">
    <text evidence="1">The sequence shown here is derived from an EMBL/GenBank/DDBJ whole genome shotgun (WGS) entry which is preliminary data.</text>
</comment>
<proteinExistence type="predicted"/>
<gene>
    <name evidence="1" type="ORF">DXX94_10610</name>
</gene>
<dbReference type="Gene3D" id="3.40.50.1820">
    <property type="entry name" value="alpha/beta hydrolase"/>
    <property type="match status" value="1"/>
</dbReference>
<dbReference type="RefSeq" id="WP_116015727.1">
    <property type="nucleotide sequence ID" value="NZ_QUOT01000001.1"/>
</dbReference>
<evidence type="ECO:0000313" key="2">
    <source>
        <dbReference type="Proteomes" id="UP000256899"/>
    </source>
</evidence>
<dbReference type="EMBL" id="QUOT01000001">
    <property type="protein sequence ID" value="REL31124.1"/>
    <property type="molecule type" value="Genomic_DNA"/>
</dbReference>
<protein>
    <recommendedName>
        <fullName evidence="3">Hydrolase 2, exosortase A system-associated</fullName>
    </recommendedName>
</protein>
<evidence type="ECO:0008006" key="3">
    <source>
        <dbReference type="Google" id="ProtNLM"/>
    </source>
</evidence>
<keyword evidence="2" id="KW-1185">Reference proteome</keyword>
<sequence>MSIQGHFIASTKGRIFVSQFGNSKRDVAVLCLPSIVEELNLSRAVLAKQCQAFAQHGLDSFILDYFGTGDSEGEFEESSFNSWFGDVVSVGEWLQSLGYQKLIVLGVRVGALLLGVNQQKLHAQLPILGQIFWKPITSGKVFASQLIRIKQANQMMSNHSEKVNWRNEILAGNDTEIAGYVITKNFIEEIEAAVISAAIEWQSPVNWLELATQKITPATRKFVEASDVITVHTVHTPAFWQVPEVFDLPELSALGVTITHKLLVEYKWIGE</sequence>
<name>A0A3E0U328_9GAMM</name>
<reference evidence="2" key="1">
    <citation type="submission" date="2018-08" db="EMBL/GenBank/DDBJ databases">
        <title>Thalassotalea euphylliae genome.</title>
        <authorList>
            <person name="Summers S."/>
            <person name="Rice S.A."/>
            <person name="Freckelton M.L."/>
            <person name="Nedved B.T."/>
            <person name="Hadfield M.G."/>
        </authorList>
    </citation>
    <scope>NUCLEOTIDE SEQUENCE [LARGE SCALE GENOMIC DNA]</scope>
    <source>
        <strain evidence="2">H3</strain>
    </source>
</reference>